<evidence type="ECO:0000313" key="3">
    <source>
        <dbReference type="Proteomes" id="UP000002754"/>
    </source>
</evidence>
<evidence type="ECO:0000313" key="1">
    <source>
        <dbReference type="EMBL" id="KGA95517.1"/>
    </source>
</evidence>
<dbReference type="EMBL" id="JALP01000104">
    <property type="protein sequence ID" value="THG90916.1"/>
    <property type="molecule type" value="Genomic_DNA"/>
</dbReference>
<evidence type="ECO:0000313" key="2">
    <source>
        <dbReference type="EMBL" id="THG90916.1"/>
    </source>
</evidence>
<name>A0A094YPW4_ALKAL</name>
<gene>
    <name evidence="2" type="ORF">AJ85_08175</name>
    <name evidence="1" type="ORF">BALCAV_0222105</name>
</gene>
<dbReference type="eggNOG" id="ENOG5030DZB">
    <property type="taxonomic scope" value="Bacteria"/>
</dbReference>
<organism evidence="1 3">
    <name type="scientific">Alkalihalobacillus alcalophilus ATCC 27647 = CGMCC 1.3604</name>
    <dbReference type="NCBI Taxonomy" id="1218173"/>
    <lineage>
        <taxon>Bacteria</taxon>
        <taxon>Bacillati</taxon>
        <taxon>Bacillota</taxon>
        <taxon>Bacilli</taxon>
        <taxon>Bacillales</taxon>
        <taxon>Bacillaceae</taxon>
        <taxon>Alkalihalobacillus</taxon>
    </lineage>
</organism>
<dbReference type="Proteomes" id="UP000002754">
    <property type="component" value="Unassembled WGS sequence"/>
</dbReference>
<proteinExistence type="predicted"/>
<dbReference type="RefSeq" id="WP_003324750.1">
    <property type="nucleotide sequence ID" value="NZ_ALPT02000138.1"/>
</dbReference>
<dbReference type="EMBL" id="ALPT02000138">
    <property type="protein sequence ID" value="KGA95517.1"/>
    <property type="molecule type" value="Genomic_DNA"/>
</dbReference>
<evidence type="ECO:0008006" key="5">
    <source>
        <dbReference type="Google" id="ProtNLM"/>
    </source>
</evidence>
<accession>A0A094YPW4</accession>
<reference evidence="2 4" key="2">
    <citation type="submission" date="2014-01" db="EMBL/GenBank/DDBJ databases">
        <title>Draft genome sequencing of Bacillus alcalophilus CGMCC 1.3604.</title>
        <authorList>
            <person name="Yang J."/>
            <person name="Diao L."/>
            <person name="Yang S."/>
        </authorList>
    </citation>
    <scope>NUCLEOTIDE SEQUENCE [LARGE SCALE GENOMIC DNA]</scope>
    <source>
        <strain evidence="2 4">CGMCC 1.3604</strain>
    </source>
</reference>
<reference evidence="1 3" key="1">
    <citation type="journal article" date="2014" name="Genome Announc.">
        <title>Draft Genome Sequence of Bacillus alcalophilus AV1934, a Classic Alkaliphile Isolated from Human Feces in 1934.</title>
        <authorList>
            <person name="Attie O."/>
            <person name="Jayaprakash A."/>
            <person name="Shah H."/>
            <person name="Paulsen I.T."/>
            <person name="Morino M."/>
            <person name="Takahashi Y."/>
            <person name="Narumi I."/>
            <person name="Sachidanandam R."/>
            <person name="Satoh K."/>
            <person name="Ito M."/>
            <person name="Krulwich T.A."/>
        </authorList>
    </citation>
    <scope>NUCLEOTIDE SEQUENCE [LARGE SCALE GENOMIC DNA]</scope>
    <source>
        <strain evidence="1 3">AV1934</strain>
    </source>
</reference>
<protein>
    <recommendedName>
        <fullName evidence="5">Nucleotidyltransferase</fullName>
    </recommendedName>
</protein>
<sequence length="366" mass="43536">MSNYAYETAYYDLCGIAYLIRLKDNEKFPQVPVYSLARDACLIIYQINKEIFNDKYTLHRNLKNIRHKVKLYNKGNNQQIYEKILRNSIEQFGDDVDNIGLFLKDGMLVGSTIFQQYMFLDTDILESNPRINQRNALEFFKCVGEISFEFAENLKGKIKSEVIPFELIPPFIYRDNHAYKTKDVHHSQLYAKDVQSNVVITRLLLILQEVTTCLWLRPGVKFHIDNFTLDMYIAVRLISIKADEVMDNLNNMKKFLKDDFQKIDLACNHELTNIIKRYNQVLKSECTLLRNFLHYNFKDENFLDFVIRRTGNNPNYSKEIVERINEYIMEPLFKALSQYFEVDQMKSMSDWEKIRNRLITLVKRRL</sequence>
<keyword evidence="3" id="KW-1185">Reference proteome</keyword>
<dbReference type="AlphaFoldDB" id="A0A094YPW4"/>
<comment type="caution">
    <text evidence="1">The sequence shown here is derived from an EMBL/GenBank/DDBJ whole genome shotgun (WGS) entry which is preliminary data.</text>
</comment>
<dbReference type="OrthoDB" id="2908473at2"/>
<evidence type="ECO:0000313" key="4">
    <source>
        <dbReference type="Proteomes" id="UP000297014"/>
    </source>
</evidence>
<dbReference type="Proteomes" id="UP000297014">
    <property type="component" value="Unassembled WGS sequence"/>
</dbReference>